<feature type="transmembrane region" description="Helical" evidence="1">
    <location>
        <begin position="20"/>
        <end position="38"/>
    </location>
</feature>
<reference evidence="2 3" key="1">
    <citation type="submission" date="2016-03" db="EMBL/GenBank/DDBJ databases">
        <title>Draft genome sequence of Gluconobacter cerinus strain CECT 9110.</title>
        <authorList>
            <person name="Sainz F."/>
            <person name="Mas A."/>
            <person name="Torija M.J."/>
        </authorList>
    </citation>
    <scope>NUCLEOTIDE SEQUENCE [LARGE SCALE GENOMIC DNA]</scope>
    <source>
        <strain evidence="2 3">CECT 9110</strain>
    </source>
</reference>
<evidence type="ECO:0000313" key="2">
    <source>
        <dbReference type="EMBL" id="OAJ66539.1"/>
    </source>
</evidence>
<evidence type="ECO:0000313" key="3">
    <source>
        <dbReference type="Proteomes" id="UP000077786"/>
    </source>
</evidence>
<evidence type="ECO:0000256" key="1">
    <source>
        <dbReference type="SAM" id="Phobius"/>
    </source>
</evidence>
<keyword evidence="1" id="KW-0812">Transmembrane</keyword>
<gene>
    <name evidence="2" type="ORF">A0123_02670</name>
</gene>
<dbReference type="AlphaFoldDB" id="A0A1B6VH35"/>
<keyword evidence="1" id="KW-0472">Membrane</keyword>
<dbReference type="PATRIC" id="fig|38307.3.peg.2789"/>
<keyword evidence="1" id="KW-1133">Transmembrane helix</keyword>
<proteinExistence type="predicted"/>
<dbReference type="EMBL" id="LUTU01000014">
    <property type="protein sequence ID" value="OAJ66539.1"/>
    <property type="molecule type" value="Genomic_DNA"/>
</dbReference>
<organism evidence="2 3">
    <name type="scientific">Gluconobacter cerinus</name>
    <dbReference type="NCBI Taxonomy" id="38307"/>
    <lineage>
        <taxon>Bacteria</taxon>
        <taxon>Pseudomonadati</taxon>
        <taxon>Pseudomonadota</taxon>
        <taxon>Alphaproteobacteria</taxon>
        <taxon>Acetobacterales</taxon>
        <taxon>Acetobacteraceae</taxon>
        <taxon>Gluconobacter</taxon>
    </lineage>
</organism>
<sequence length="42" mass="4714">MLTPTPDTTRDVPYISGRALIIMHIILVTFIVCVHWFAGSLN</sequence>
<comment type="caution">
    <text evidence="2">The sequence shown here is derived from an EMBL/GenBank/DDBJ whole genome shotgun (WGS) entry which is preliminary data.</text>
</comment>
<accession>A0A1B6VH35</accession>
<name>A0A1B6VH35_9PROT</name>
<protein>
    <submittedName>
        <fullName evidence="2">Uncharacterized protein</fullName>
    </submittedName>
</protein>
<dbReference type="Proteomes" id="UP000077786">
    <property type="component" value="Unassembled WGS sequence"/>
</dbReference>